<evidence type="ECO:0000313" key="3">
    <source>
        <dbReference type="EMBL" id="OSZ59811.1"/>
    </source>
</evidence>
<evidence type="ECO:0000259" key="2">
    <source>
        <dbReference type="Pfam" id="PF19816"/>
    </source>
</evidence>
<evidence type="ECO:0000256" key="1">
    <source>
        <dbReference type="SAM" id="SignalP"/>
    </source>
</evidence>
<dbReference type="InterPro" id="IPR046266">
    <property type="entry name" value="DUF6299"/>
</dbReference>
<protein>
    <recommendedName>
        <fullName evidence="2">DUF6299 domain-containing protein</fullName>
    </recommendedName>
</protein>
<dbReference type="Pfam" id="PF19816">
    <property type="entry name" value="DUF6299"/>
    <property type="match status" value="1"/>
</dbReference>
<keyword evidence="1" id="KW-0732">Signal</keyword>
<organism evidence="3 4">
    <name type="scientific">Streptomyces pharetrae CZA14</name>
    <dbReference type="NCBI Taxonomy" id="1144883"/>
    <lineage>
        <taxon>Bacteria</taxon>
        <taxon>Bacillati</taxon>
        <taxon>Actinomycetota</taxon>
        <taxon>Actinomycetes</taxon>
        <taxon>Kitasatosporales</taxon>
        <taxon>Streptomycetaceae</taxon>
        <taxon>Streptomyces</taxon>
    </lineage>
</organism>
<feature type="chain" id="PRO_5046404437" description="DUF6299 domain-containing protein" evidence="1">
    <location>
        <begin position="28"/>
        <end position="148"/>
    </location>
</feature>
<accession>A0ABX3YK07</accession>
<feature type="domain" description="DUF6299" evidence="2">
    <location>
        <begin position="30"/>
        <end position="147"/>
    </location>
</feature>
<name>A0ABX3YK07_9ACTN</name>
<gene>
    <name evidence="3" type="ORF">OQI_14215</name>
</gene>
<keyword evidence="4" id="KW-1185">Reference proteome</keyword>
<feature type="signal peptide" evidence="1">
    <location>
        <begin position="1"/>
        <end position="27"/>
    </location>
</feature>
<dbReference type="Proteomes" id="UP000194266">
    <property type="component" value="Unassembled WGS sequence"/>
</dbReference>
<dbReference type="EMBL" id="MRYD01000062">
    <property type="protein sequence ID" value="OSZ59811.1"/>
    <property type="molecule type" value="Genomic_DNA"/>
</dbReference>
<reference evidence="3 4" key="1">
    <citation type="submission" date="2016-12" db="EMBL/GenBank/DDBJ databases">
        <title>Genome Mining:The Detection of Biosynthetic Gene Clusters to Aid in the Expression of Curamycin A produced by Streptomyces sp. strain CZA14.</title>
        <authorList>
            <person name="Durrell K.A."/>
            <person name="Kirby B.M."/>
            <person name="Khan W."/>
            <person name="Mthethwa T."/>
            <person name="Le Roes-Hill M."/>
        </authorList>
    </citation>
    <scope>NUCLEOTIDE SEQUENCE [LARGE SCALE GENOMIC DNA]</scope>
    <source>
        <strain evidence="3 4">CZA14</strain>
    </source>
</reference>
<evidence type="ECO:0000313" key="4">
    <source>
        <dbReference type="Proteomes" id="UP000194266"/>
    </source>
</evidence>
<comment type="caution">
    <text evidence="3">The sequence shown here is derived from an EMBL/GenBank/DDBJ whole genome shotgun (WGS) entry which is preliminary data.</text>
</comment>
<dbReference type="RefSeq" id="WP_086169721.1">
    <property type="nucleotide sequence ID" value="NZ_MRYD01000062.1"/>
</dbReference>
<proteinExistence type="predicted"/>
<sequence length="148" mass="15005">MPVRPLLGAAAVTLALATAAVVTPATAAEPHESVTVDHVARLAADGTVTLSGTYRCTGGGGPVFVSASLIHSGPEATLLHGIGSTRAVCDGTLRHWTNKGRTLTDIPAADPTQVEAALVELAPGSGLLPLVPRFRAESPRQDVTLVAS</sequence>